<sequence>MRLGLQKPGLFRTGFYKNILLILFFLFFTESLFSEFPFKPVSPYPSEYKQFWFLYQSEKRMGEEEQIYRPFFSFYKETKSNYQYRTVLFPFFYSEQTDYWRVWTFLFFISGTETFHDDIGWDEDTLSPFLIWGKGDTAKDSYFGFFPLFGQMRGKVSYSEMNYILFPLYSNWKYKNYQAHGILWPLIMWGGSEVRNDLRIFPFYSQKIHKGKYERYSALWPFFQWGRVNQDKREPSSYAMFWPFYLSKDSEFGNMKARAFLWFPIFGSLFGYGYDKKTQEMDWNVFFFLLQYGRNDDEDYRKLILFPFYGYYRFAYKETRFLTPFYFRLSTDSYHIKSSETYFIPFWWKTNRTYVQWGREENYYKLWPFFRWHEDRDGNLTWNLLSLFPLKSETMERIWDPVWSILEFQSLSNGEKRLSLLMRLYTQRWSREEFHVHIPFLVEYSSTPEKTSYQFLYGFFGLEKDKEKTTVQLLWWIRI</sequence>
<dbReference type="AlphaFoldDB" id="A0A2M9Z8X0"/>
<accession>A0A2M9Z8X0</accession>
<dbReference type="Proteomes" id="UP000231912">
    <property type="component" value="Unassembled WGS sequence"/>
</dbReference>
<organism evidence="1 2">
    <name type="scientific">Leptospira wolffii</name>
    <dbReference type="NCBI Taxonomy" id="409998"/>
    <lineage>
        <taxon>Bacteria</taxon>
        <taxon>Pseudomonadati</taxon>
        <taxon>Spirochaetota</taxon>
        <taxon>Spirochaetia</taxon>
        <taxon>Leptospirales</taxon>
        <taxon>Leptospiraceae</taxon>
        <taxon>Leptospira</taxon>
    </lineage>
</organism>
<evidence type="ECO:0000313" key="1">
    <source>
        <dbReference type="EMBL" id="PJZ64834.1"/>
    </source>
</evidence>
<gene>
    <name evidence="1" type="ORF">CH371_16995</name>
</gene>
<dbReference type="EMBL" id="NPDT01000008">
    <property type="protein sequence ID" value="PJZ64834.1"/>
    <property type="molecule type" value="Genomic_DNA"/>
</dbReference>
<evidence type="ECO:0000313" key="2">
    <source>
        <dbReference type="Proteomes" id="UP000231912"/>
    </source>
</evidence>
<comment type="caution">
    <text evidence="1">The sequence shown here is derived from an EMBL/GenBank/DDBJ whole genome shotgun (WGS) entry which is preliminary data.</text>
</comment>
<proteinExistence type="predicted"/>
<reference evidence="1 2" key="1">
    <citation type="submission" date="2017-07" db="EMBL/GenBank/DDBJ databases">
        <title>Leptospira spp. isolated from tropical soils.</title>
        <authorList>
            <person name="Thibeaux R."/>
            <person name="Iraola G."/>
            <person name="Ferres I."/>
            <person name="Bierque E."/>
            <person name="Girault D."/>
            <person name="Soupe-Gilbert M.-E."/>
            <person name="Picardeau M."/>
            <person name="Goarant C."/>
        </authorList>
    </citation>
    <scope>NUCLEOTIDE SEQUENCE [LARGE SCALE GENOMIC DNA]</scope>
    <source>
        <strain evidence="1 2">FH2-C-A2</strain>
    </source>
</reference>
<name>A0A2M9Z8X0_9LEPT</name>
<protein>
    <submittedName>
        <fullName evidence="1">Uncharacterized protein</fullName>
    </submittedName>
</protein>